<evidence type="ECO:0000313" key="2">
    <source>
        <dbReference type="EMBL" id="ELQ75464.1"/>
    </source>
</evidence>
<evidence type="ECO:0000256" key="1">
    <source>
        <dbReference type="SAM" id="MobiDB-lite"/>
    </source>
</evidence>
<dbReference type="InParanoid" id="L7JVK9"/>
<reference evidence="2 3" key="1">
    <citation type="journal article" date="2012" name="PLoS Pathog.">
        <title>The genome of the obligate intracellular parasite Trachipleistophora hominis: new insights into microsporidian genome dynamics and reductive evolution.</title>
        <authorList>
            <person name="Heinz E."/>
            <person name="Williams T.A."/>
            <person name="Nakjang S."/>
            <person name="Noel C.J."/>
            <person name="Swan D.C."/>
            <person name="Goldberg A.V."/>
            <person name="Harris S.R."/>
            <person name="Weinmaier T."/>
            <person name="Markert S."/>
            <person name="Becher D."/>
            <person name="Bernhardt J."/>
            <person name="Dagan T."/>
            <person name="Hacker C."/>
            <person name="Lucocq J.M."/>
            <person name="Schweder T."/>
            <person name="Rattei T."/>
            <person name="Hall N."/>
            <person name="Hirt R.P."/>
            <person name="Embley T.M."/>
        </authorList>
    </citation>
    <scope>NUCLEOTIDE SEQUENCE [LARGE SCALE GENOMIC DNA]</scope>
</reference>
<gene>
    <name evidence="2" type="ORF">THOM_1584</name>
</gene>
<evidence type="ECO:0000313" key="3">
    <source>
        <dbReference type="Proteomes" id="UP000011185"/>
    </source>
</evidence>
<feature type="region of interest" description="Disordered" evidence="1">
    <location>
        <begin position="84"/>
        <end position="107"/>
    </location>
</feature>
<proteinExistence type="predicted"/>
<sequence>MEQVKNTLSNKLPLEDDVVERFNKSAAALNERPDLSKVFSSGNKVVKISKKSNVDLLCEDPIKLYAKIEKFFVEKGAERVEQNKAQIEISDGTEANQKTSTANPDQQ</sequence>
<dbReference type="Proteomes" id="UP000011185">
    <property type="component" value="Unassembled WGS sequence"/>
</dbReference>
<feature type="compositionally biased region" description="Polar residues" evidence="1">
    <location>
        <begin position="93"/>
        <end position="107"/>
    </location>
</feature>
<accession>L7JVK9</accession>
<dbReference type="EMBL" id="JH993956">
    <property type="protein sequence ID" value="ELQ75464.1"/>
    <property type="molecule type" value="Genomic_DNA"/>
</dbReference>
<dbReference type="AlphaFoldDB" id="L7JVK9"/>
<protein>
    <submittedName>
        <fullName evidence="2">Uncharacterized protein</fullName>
    </submittedName>
</protein>
<keyword evidence="3" id="KW-1185">Reference proteome</keyword>
<name>L7JVK9_TRAHO</name>
<dbReference type="VEuPathDB" id="MicrosporidiaDB:THOM_1584"/>
<dbReference type="HOGENOM" id="CLU_2211805_0_0_1"/>
<organism evidence="2 3">
    <name type="scientific">Trachipleistophora hominis</name>
    <name type="common">Microsporidian parasite</name>
    <dbReference type="NCBI Taxonomy" id="72359"/>
    <lineage>
        <taxon>Eukaryota</taxon>
        <taxon>Fungi</taxon>
        <taxon>Fungi incertae sedis</taxon>
        <taxon>Microsporidia</taxon>
        <taxon>Pleistophoridae</taxon>
        <taxon>Trachipleistophora</taxon>
    </lineage>
</organism>